<feature type="region of interest" description="Disordered" evidence="1">
    <location>
        <begin position="295"/>
        <end position="364"/>
    </location>
</feature>
<feature type="region of interest" description="Disordered" evidence="1">
    <location>
        <begin position="238"/>
        <end position="276"/>
    </location>
</feature>
<name>A0A8S9WYJ6_APOLU</name>
<organism evidence="2 3">
    <name type="scientific">Apolygus lucorum</name>
    <name type="common">Small green plant bug</name>
    <name type="synonym">Lygocoris lucorum</name>
    <dbReference type="NCBI Taxonomy" id="248454"/>
    <lineage>
        <taxon>Eukaryota</taxon>
        <taxon>Metazoa</taxon>
        <taxon>Ecdysozoa</taxon>
        <taxon>Arthropoda</taxon>
        <taxon>Hexapoda</taxon>
        <taxon>Insecta</taxon>
        <taxon>Pterygota</taxon>
        <taxon>Neoptera</taxon>
        <taxon>Paraneoptera</taxon>
        <taxon>Hemiptera</taxon>
        <taxon>Heteroptera</taxon>
        <taxon>Panheteroptera</taxon>
        <taxon>Cimicomorpha</taxon>
        <taxon>Miridae</taxon>
        <taxon>Mirini</taxon>
        <taxon>Apolygus</taxon>
    </lineage>
</organism>
<protein>
    <submittedName>
        <fullName evidence="2">Uncharacterized protein</fullName>
    </submittedName>
</protein>
<reference evidence="2" key="1">
    <citation type="journal article" date="2021" name="Mol. Ecol. Resour.">
        <title>Apolygus lucorum genome provides insights into omnivorousness and mesophyll feeding.</title>
        <authorList>
            <person name="Liu Y."/>
            <person name="Liu H."/>
            <person name="Wang H."/>
            <person name="Huang T."/>
            <person name="Liu B."/>
            <person name="Yang B."/>
            <person name="Yin L."/>
            <person name="Li B."/>
            <person name="Zhang Y."/>
            <person name="Zhang S."/>
            <person name="Jiang F."/>
            <person name="Zhang X."/>
            <person name="Ren Y."/>
            <person name="Wang B."/>
            <person name="Wang S."/>
            <person name="Lu Y."/>
            <person name="Wu K."/>
            <person name="Fan W."/>
            <person name="Wang G."/>
        </authorList>
    </citation>
    <scope>NUCLEOTIDE SEQUENCE</scope>
    <source>
        <strain evidence="2">12Hb</strain>
    </source>
</reference>
<comment type="caution">
    <text evidence="2">The sequence shown here is derived from an EMBL/GenBank/DDBJ whole genome shotgun (WGS) entry which is preliminary data.</text>
</comment>
<feature type="region of interest" description="Disordered" evidence="1">
    <location>
        <begin position="180"/>
        <end position="202"/>
    </location>
</feature>
<feature type="region of interest" description="Disordered" evidence="1">
    <location>
        <begin position="452"/>
        <end position="501"/>
    </location>
</feature>
<feature type="compositionally biased region" description="Basic and acidic residues" evidence="1">
    <location>
        <begin position="465"/>
        <end position="490"/>
    </location>
</feature>
<gene>
    <name evidence="2" type="ORF">GE061_005752</name>
</gene>
<dbReference type="OrthoDB" id="6647168at2759"/>
<keyword evidence="3" id="KW-1185">Reference proteome</keyword>
<dbReference type="Proteomes" id="UP000466442">
    <property type="component" value="Unassembled WGS sequence"/>
</dbReference>
<evidence type="ECO:0000256" key="1">
    <source>
        <dbReference type="SAM" id="MobiDB-lite"/>
    </source>
</evidence>
<evidence type="ECO:0000313" key="3">
    <source>
        <dbReference type="Proteomes" id="UP000466442"/>
    </source>
</evidence>
<evidence type="ECO:0000313" key="2">
    <source>
        <dbReference type="EMBL" id="KAF6201304.1"/>
    </source>
</evidence>
<accession>A0A8S9WYJ6</accession>
<proteinExistence type="predicted"/>
<feature type="compositionally biased region" description="Basic and acidic residues" evidence="1">
    <location>
        <begin position="295"/>
        <end position="331"/>
    </location>
</feature>
<sequence length="557" mass="63083">MDVSLKKNVMLKKKDFCPLLDEVIRGISPAIVKSGFRKCGLVPWDMRAKAVFSEETSSSNSTGSKPPSKGAVQQALLILERFIGEDTIKLFKESPRGTGHIEDSSLFMTWKRMRRCCLMVLGREEILVTSQGELFDDALRDRMGTAVYPASDTLSNQHSPLAGEDAIEFVPSHPFKNFGNLLPPTTSKKTESDDPSNSTQFEPHQLITVEAIVHTDPNYTPVKSNNLTMHVAEATVQTQPVTPVKPQKLPTPSPFKRALSWPEPSQETVKSRNRELMPSAVSSVEYKNYLKTKLDKKAKEEEKKKERAAERARKKSEKEKIKLEKAAEREKKKSKRVVQTSSIEEEDDHDNWKPQDESEENTENEDILEQDLFNDELLQWDHSFIYIPPDHENHMLENTNDNALMMVDELEGSYIHETRKEIITPIEEVIDIPSPSLIGTIDEEGLHEEDIAQREEGSSTTVDENPSKKDGKLVDGKLDLSITGDRKEPMSNEENELKEDKSRTIGEGDYITAFMPTKQKKIRVACCVWKIAVGNTLQAKCMRARNRITMIDNNSTK</sequence>
<dbReference type="AlphaFoldDB" id="A0A8S9WYJ6"/>
<dbReference type="EMBL" id="WIXP02000013">
    <property type="protein sequence ID" value="KAF6201304.1"/>
    <property type="molecule type" value="Genomic_DNA"/>
</dbReference>